<sequence length="294" mass="34298">MGFADCPFRSRYVSVHGQRLHYLDEGSGPTLLFVHGNPTSSYLWRNVIKLLCHRYRCVALDLPGFGRSAKPDLDYRLCTLHHFFSGFLEQLALEPVTLVLHDWGGPLGFRLAQQQPQRVRALVFMETFPFTFDWQEFPLIARPLYFAFRRPALSSWLLQRHNLFVNTVLPMGTLRRLPRSVMNVYRAAFPDRDSRRAIRALPAELPIDDRQGETWRAIEEIEKRLPEMDQPMLMLHFRPGAVLPEQRIPWFKQRLKYLDVVHAGPGLHFVPEDNPSVIADSLDQWFQVRLANPR</sequence>
<comment type="caution">
    <text evidence="3">The sequence shown here is derived from an EMBL/GenBank/DDBJ whole genome shotgun (WGS) entry which is preliminary data.</text>
</comment>
<dbReference type="Proteomes" id="UP001107961">
    <property type="component" value="Unassembled WGS sequence"/>
</dbReference>
<accession>A0A9Q3W7U4</accession>
<dbReference type="InterPro" id="IPR029058">
    <property type="entry name" value="AB_hydrolase_fold"/>
</dbReference>
<dbReference type="AlphaFoldDB" id="A0A9Q3W7U4"/>
<dbReference type="EMBL" id="JAJVKT010000021">
    <property type="protein sequence ID" value="MCE7510139.1"/>
    <property type="molecule type" value="Genomic_DNA"/>
</dbReference>
<dbReference type="InterPro" id="IPR000073">
    <property type="entry name" value="AB_hydrolase_1"/>
</dbReference>
<keyword evidence="4" id="KW-1185">Reference proteome</keyword>
<dbReference type="PRINTS" id="PR00111">
    <property type="entry name" value="ABHYDROLASE"/>
</dbReference>
<proteinExistence type="predicted"/>
<dbReference type="PANTHER" id="PTHR43329">
    <property type="entry name" value="EPOXIDE HYDROLASE"/>
    <property type="match status" value="1"/>
</dbReference>
<evidence type="ECO:0000256" key="1">
    <source>
        <dbReference type="ARBA" id="ARBA00022801"/>
    </source>
</evidence>
<dbReference type="Gene3D" id="3.40.50.1820">
    <property type="entry name" value="alpha/beta hydrolase"/>
    <property type="match status" value="1"/>
</dbReference>
<organism evidence="3 4">
    <name type="scientific">Alloalcanivorax xenomutans</name>
    <dbReference type="NCBI Taxonomy" id="1094342"/>
    <lineage>
        <taxon>Bacteria</taxon>
        <taxon>Pseudomonadati</taxon>
        <taxon>Pseudomonadota</taxon>
        <taxon>Gammaproteobacteria</taxon>
        <taxon>Oceanospirillales</taxon>
        <taxon>Alcanivoracaceae</taxon>
        <taxon>Alloalcanivorax</taxon>
    </lineage>
</organism>
<dbReference type="KEGG" id="axe:P40_10855"/>
<dbReference type="PRINTS" id="PR00412">
    <property type="entry name" value="EPOXHYDRLASE"/>
</dbReference>
<reference evidence="3" key="1">
    <citation type="submission" date="2022-01" db="EMBL/GenBank/DDBJ databases">
        <authorList>
            <person name="Karlyshev A.V."/>
            <person name="Jaspars M."/>
        </authorList>
    </citation>
    <scope>NUCLEOTIDE SEQUENCE</scope>
    <source>
        <strain evidence="3">AGSA3-2</strain>
    </source>
</reference>
<keyword evidence="1 3" id="KW-0378">Hydrolase</keyword>
<dbReference type="Pfam" id="PF00561">
    <property type="entry name" value="Abhydrolase_1"/>
    <property type="match status" value="1"/>
</dbReference>
<dbReference type="GO" id="GO:0018786">
    <property type="term" value="F:haloalkane dehalogenase activity"/>
    <property type="evidence" value="ECO:0007669"/>
    <property type="project" value="UniProtKB-EC"/>
</dbReference>
<protein>
    <submittedName>
        <fullName evidence="3">Haloalkane dehalogenase</fullName>
        <ecNumber evidence="3">3.8.1.5</ecNumber>
    </submittedName>
</protein>
<dbReference type="NCBIfam" id="NF002938">
    <property type="entry name" value="PRK03592.1"/>
    <property type="match status" value="1"/>
</dbReference>
<dbReference type="EC" id="3.8.1.5" evidence="3"/>
<feature type="domain" description="AB hydrolase-1" evidence="2">
    <location>
        <begin position="29"/>
        <end position="274"/>
    </location>
</feature>
<evidence type="ECO:0000259" key="2">
    <source>
        <dbReference type="Pfam" id="PF00561"/>
    </source>
</evidence>
<evidence type="ECO:0000313" key="4">
    <source>
        <dbReference type="Proteomes" id="UP001107961"/>
    </source>
</evidence>
<dbReference type="InterPro" id="IPR000639">
    <property type="entry name" value="Epox_hydrolase-like"/>
</dbReference>
<name>A0A9Q3W7U4_9GAMM</name>
<gene>
    <name evidence="3" type="ORF">LZG35_15990</name>
</gene>
<evidence type="ECO:0000313" key="3">
    <source>
        <dbReference type="EMBL" id="MCE7510139.1"/>
    </source>
</evidence>
<dbReference type="SUPFAM" id="SSF53474">
    <property type="entry name" value="alpha/beta-Hydrolases"/>
    <property type="match status" value="1"/>
</dbReference>
<dbReference type="RefSeq" id="WP_022995096.1">
    <property type="nucleotide sequence ID" value="NZ_CP012331.1"/>
</dbReference>